<dbReference type="Proteomes" id="UP000886998">
    <property type="component" value="Unassembled WGS sequence"/>
</dbReference>
<feature type="non-terminal residue" evidence="2">
    <location>
        <position position="76"/>
    </location>
</feature>
<accession>A0A8X6Y2B5</accession>
<reference evidence="2" key="1">
    <citation type="submission" date="2020-08" db="EMBL/GenBank/DDBJ databases">
        <title>Multicomponent nature underlies the extraordinary mechanical properties of spider dragline silk.</title>
        <authorList>
            <person name="Kono N."/>
            <person name="Nakamura H."/>
            <person name="Mori M."/>
            <person name="Yoshida Y."/>
            <person name="Ohtoshi R."/>
            <person name="Malay A.D."/>
            <person name="Moran D.A.P."/>
            <person name="Tomita M."/>
            <person name="Numata K."/>
            <person name="Arakawa K."/>
        </authorList>
    </citation>
    <scope>NUCLEOTIDE SEQUENCE</scope>
</reference>
<name>A0A8X6Y2B5_9ARAC</name>
<evidence type="ECO:0000256" key="1">
    <source>
        <dbReference type="SAM" id="MobiDB-lite"/>
    </source>
</evidence>
<dbReference type="AlphaFoldDB" id="A0A8X6Y2B5"/>
<proteinExistence type="predicted"/>
<keyword evidence="3" id="KW-1185">Reference proteome</keyword>
<evidence type="ECO:0000313" key="3">
    <source>
        <dbReference type="Proteomes" id="UP000886998"/>
    </source>
</evidence>
<protein>
    <submittedName>
        <fullName evidence="2">Uncharacterized protein</fullName>
    </submittedName>
</protein>
<dbReference type="EMBL" id="BMAV01014490">
    <property type="protein sequence ID" value="GFY62923.1"/>
    <property type="molecule type" value="Genomic_DNA"/>
</dbReference>
<evidence type="ECO:0000313" key="2">
    <source>
        <dbReference type="EMBL" id="GFY62923.1"/>
    </source>
</evidence>
<feature type="region of interest" description="Disordered" evidence="1">
    <location>
        <begin position="55"/>
        <end position="76"/>
    </location>
</feature>
<sequence>MPWRPSDCTGNDFLQDACQTENFRTLASASKRNRFVCQCTTQDVPGMRGHRNLNSMCGVNSNSNRRRARGLYPPPQ</sequence>
<comment type="caution">
    <text evidence="2">The sequence shown here is derived from an EMBL/GenBank/DDBJ whole genome shotgun (WGS) entry which is preliminary data.</text>
</comment>
<gene>
    <name evidence="2" type="ORF">TNIN_253551</name>
</gene>
<organism evidence="2 3">
    <name type="scientific">Trichonephila inaurata madagascariensis</name>
    <dbReference type="NCBI Taxonomy" id="2747483"/>
    <lineage>
        <taxon>Eukaryota</taxon>
        <taxon>Metazoa</taxon>
        <taxon>Ecdysozoa</taxon>
        <taxon>Arthropoda</taxon>
        <taxon>Chelicerata</taxon>
        <taxon>Arachnida</taxon>
        <taxon>Araneae</taxon>
        <taxon>Araneomorphae</taxon>
        <taxon>Entelegynae</taxon>
        <taxon>Araneoidea</taxon>
        <taxon>Nephilidae</taxon>
        <taxon>Trichonephila</taxon>
        <taxon>Trichonephila inaurata</taxon>
    </lineage>
</organism>